<proteinExistence type="predicted"/>
<dbReference type="PANTHER" id="PTHR30204">
    <property type="entry name" value="REDOX-CYCLING DRUG-SENSING TRANSCRIPTIONAL ACTIVATOR SOXR"/>
    <property type="match status" value="1"/>
</dbReference>
<evidence type="ECO:0000259" key="5">
    <source>
        <dbReference type="PROSITE" id="PS50937"/>
    </source>
</evidence>
<dbReference type="PANTHER" id="PTHR30204:SF65">
    <property type="entry name" value="HTH-TYPE TRANSCRIPTIONAL REGULATOR TNRA"/>
    <property type="match status" value="1"/>
</dbReference>
<dbReference type="Pfam" id="PF00376">
    <property type="entry name" value="MerR"/>
    <property type="match status" value="1"/>
</dbReference>
<dbReference type="InterPro" id="IPR000551">
    <property type="entry name" value="MerR-type_HTH_dom"/>
</dbReference>
<dbReference type="SUPFAM" id="SSF46955">
    <property type="entry name" value="Putative DNA-binding domain"/>
    <property type="match status" value="1"/>
</dbReference>
<dbReference type="InterPro" id="IPR047057">
    <property type="entry name" value="MerR_fam"/>
</dbReference>
<organism evidence="6 7">
    <name type="scientific">Mesobacillus jeotgali</name>
    <dbReference type="NCBI Taxonomy" id="129985"/>
    <lineage>
        <taxon>Bacteria</taxon>
        <taxon>Bacillati</taxon>
        <taxon>Bacillota</taxon>
        <taxon>Bacilli</taxon>
        <taxon>Bacillales</taxon>
        <taxon>Bacillaceae</taxon>
        <taxon>Mesobacillus</taxon>
    </lineage>
</organism>
<evidence type="ECO:0000256" key="2">
    <source>
        <dbReference type="ARBA" id="ARBA00023015"/>
    </source>
</evidence>
<dbReference type="Proteomes" id="UP001303324">
    <property type="component" value="Chromosome"/>
</dbReference>
<keyword evidence="3" id="KW-0238">DNA-binding</keyword>
<keyword evidence="7" id="KW-1185">Reference proteome</keyword>
<evidence type="ECO:0000256" key="1">
    <source>
        <dbReference type="ARBA" id="ARBA00022491"/>
    </source>
</evidence>
<dbReference type="Gene3D" id="1.10.1660.10">
    <property type="match status" value="1"/>
</dbReference>
<accession>A0ABY9VAF0</accession>
<evidence type="ECO:0000256" key="3">
    <source>
        <dbReference type="ARBA" id="ARBA00023125"/>
    </source>
</evidence>
<dbReference type="RefSeq" id="WP_311070380.1">
    <property type="nucleotide sequence ID" value="NZ_CP134494.1"/>
</dbReference>
<protein>
    <submittedName>
        <fullName evidence="6">MerR family transcriptional regulator</fullName>
    </submittedName>
</protein>
<gene>
    <name evidence="6" type="ORF">RH061_11645</name>
</gene>
<name>A0ABY9VAF0_9BACI</name>
<keyword evidence="2" id="KW-0805">Transcription regulation</keyword>
<dbReference type="InterPro" id="IPR009061">
    <property type="entry name" value="DNA-bd_dom_put_sf"/>
</dbReference>
<dbReference type="PROSITE" id="PS50937">
    <property type="entry name" value="HTH_MERR_2"/>
    <property type="match status" value="1"/>
</dbReference>
<evidence type="ECO:0000313" key="6">
    <source>
        <dbReference type="EMBL" id="WNF20863.1"/>
    </source>
</evidence>
<dbReference type="EMBL" id="CP134494">
    <property type="protein sequence ID" value="WNF20863.1"/>
    <property type="molecule type" value="Genomic_DNA"/>
</dbReference>
<feature type="domain" description="HTH merR-type" evidence="5">
    <location>
        <begin position="24"/>
        <end position="92"/>
    </location>
</feature>
<evidence type="ECO:0000256" key="4">
    <source>
        <dbReference type="ARBA" id="ARBA00023163"/>
    </source>
</evidence>
<keyword evidence="1" id="KW-0678">Repressor</keyword>
<dbReference type="SMART" id="SM00422">
    <property type="entry name" value="HTH_MERR"/>
    <property type="match status" value="1"/>
</dbReference>
<reference evidence="6 7" key="1">
    <citation type="submission" date="2023-09" db="EMBL/GenBank/DDBJ databases">
        <title>Microbial mechanism of fulvic acid promoting antimony reduction mineralization in rice fields.</title>
        <authorList>
            <person name="Chen G."/>
            <person name="Lan J."/>
        </authorList>
    </citation>
    <scope>NUCLEOTIDE SEQUENCE [LARGE SCALE GENOMIC DNA]</scope>
    <source>
        <strain evidence="6 7">PS1</strain>
    </source>
</reference>
<keyword evidence="4" id="KW-0804">Transcription</keyword>
<evidence type="ECO:0000313" key="7">
    <source>
        <dbReference type="Proteomes" id="UP001303324"/>
    </source>
</evidence>
<sequence length="119" mass="13885">MKVKCKSVVNELAADPSSYKEKKVITIGIVSELTGLSERQIRYYEERKLVFPDRTPGGSRRYSFLDVEQLVEIANKIEDGVQTYEIRQEMVRKKKQTDEEAHKKMIQGQLNARFGIRKY</sequence>